<dbReference type="EMBL" id="SNSC02000003">
    <property type="protein sequence ID" value="TID26025.1"/>
    <property type="molecule type" value="Genomic_DNA"/>
</dbReference>
<evidence type="ECO:0000256" key="3">
    <source>
        <dbReference type="ARBA" id="ARBA00038157"/>
    </source>
</evidence>
<dbReference type="Gene3D" id="3.20.20.100">
    <property type="entry name" value="NADP-dependent oxidoreductase domain"/>
    <property type="match status" value="1"/>
</dbReference>
<organism evidence="5 6">
    <name type="scientific">Venturia nashicola</name>
    <dbReference type="NCBI Taxonomy" id="86259"/>
    <lineage>
        <taxon>Eukaryota</taxon>
        <taxon>Fungi</taxon>
        <taxon>Dikarya</taxon>
        <taxon>Ascomycota</taxon>
        <taxon>Pezizomycotina</taxon>
        <taxon>Dothideomycetes</taxon>
        <taxon>Pleosporomycetidae</taxon>
        <taxon>Venturiales</taxon>
        <taxon>Venturiaceae</taxon>
        <taxon>Venturia</taxon>
    </lineage>
</organism>
<evidence type="ECO:0000313" key="6">
    <source>
        <dbReference type="Proteomes" id="UP000298493"/>
    </source>
</evidence>
<evidence type="ECO:0000313" key="5">
    <source>
        <dbReference type="EMBL" id="TID26025.1"/>
    </source>
</evidence>
<feature type="domain" description="NADP-dependent oxidoreductase" evidence="4">
    <location>
        <begin position="30"/>
        <end position="330"/>
    </location>
</feature>
<dbReference type="PANTHER" id="PTHR43364">
    <property type="entry name" value="NADH-SPECIFIC METHYLGLYOXAL REDUCTASE-RELATED"/>
    <property type="match status" value="1"/>
</dbReference>
<dbReference type="Proteomes" id="UP000298493">
    <property type="component" value="Unassembled WGS sequence"/>
</dbReference>
<dbReference type="STRING" id="86259.A0A4Z1PBN6"/>
<evidence type="ECO:0000256" key="1">
    <source>
        <dbReference type="ARBA" id="ARBA00022857"/>
    </source>
</evidence>
<dbReference type="InterPro" id="IPR036812">
    <property type="entry name" value="NAD(P)_OxRdtase_dom_sf"/>
</dbReference>
<keyword evidence="1" id="KW-0521">NADP</keyword>
<dbReference type="AlphaFoldDB" id="A0A4Z1PBN6"/>
<dbReference type="SUPFAM" id="SSF51430">
    <property type="entry name" value="NAD(P)-linked oxidoreductase"/>
    <property type="match status" value="1"/>
</dbReference>
<dbReference type="Pfam" id="PF00248">
    <property type="entry name" value="Aldo_ket_red"/>
    <property type="match status" value="1"/>
</dbReference>
<dbReference type="InterPro" id="IPR023210">
    <property type="entry name" value="NADP_OxRdtase_dom"/>
</dbReference>
<dbReference type="OrthoDB" id="48988at2759"/>
<name>A0A4Z1PBN6_9PEZI</name>
<comment type="similarity">
    <text evidence="3">Belongs to the aldo/keto reductase family. Aldo/keto reductase 2 subfamily.</text>
</comment>
<keyword evidence="6" id="KW-1185">Reference proteome</keyword>
<evidence type="ECO:0000259" key="4">
    <source>
        <dbReference type="Pfam" id="PF00248"/>
    </source>
</evidence>
<keyword evidence="2" id="KW-0560">Oxidoreductase</keyword>
<proteinExistence type="inferred from homology"/>
<dbReference type="PANTHER" id="PTHR43364:SF7">
    <property type="entry name" value="NADP-DEPENDENT OXIDOREDUCTASE DOMAIN-CONTAINING PROTEIN-RELATED"/>
    <property type="match status" value="1"/>
</dbReference>
<comment type="caution">
    <text evidence="5">The sequence shown here is derived from an EMBL/GenBank/DDBJ whole genome shotgun (WGS) entry which is preliminary data.</text>
</comment>
<gene>
    <name evidence="5" type="ORF">E6O75_ATG03888</name>
</gene>
<dbReference type="GO" id="GO:0016491">
    <property type="term" value="F:oxidoreductase activity"/>
    <property type="evidence" value="ECO:0007669"/>
    <property type="project" value="UniProtKB-KW"/>
</dbReference>
<dbReference type="CDD" id="cd19146">
    <property type="entry name" value="AKR_AKR9A1-2"/>
    <property type="match status" value="1"/>
</dbReference>
<protein>
    <submittedName>
        <fullName evidence="5">NADP-dependent oxidoreductase domain-containing protein</fullName>
    </submittedName>
</protein>
<dbReference type="InterPro" id="IPR050523">
    <property type="entry name" value="AKR_Detox_Biosynth"/>
</dbReference>
<evidence type="ECO:0000256" key="2">
    <source>
        <dbReference type="ARBA" id="ARBA00023002"/>
    </source>
</evidence>
<sequence length="391" mass="43989">MSLVGTQAKPKSLLGFHRILAPTAGVRVSPLCLGSMTFGDAWKQMIGECSKETVFEMLDYFFEMGGNFIDTANNYQAEQSELWIGEWMASRKNRDEIVLATKFTCHWPAISFTPKIMANYQGQHAKSLHTSLEASLKKLQTSYIDVLYVHWWDFTTSIPEVMQSLNHLVAQGKVLYLGISDTPAWVVSKANQYARDHNLRPFSIYQGRWSAAARDFERDIIPMCRDEGMALAPWGALGEGQFKTEEQKKNATSFRASMPAPEEKIKISATLEKIAKTKDTALTSVALAYVMHKAPNVYPVIGGRNVNHLKASIQALSIELSDEEMDEIEDTIPFDIGFPMSFVFELYGKQKYKSKMTGADLPLLKSAATLDVQEWPRPIKPHKLSDAEEMK</sequence>
<reference evidence="5 6" key="1">
    <citation type="submission" date="2019-04" db="EMBL/GenBank/DDBJ databases">
        <title>High contiguity whole genome sequence and gene annotation resource for two Venturia nashicola isolates.</title>
        <authorList>
            <person name="Prokchorchik M."/>
            <person name="Won K."/>
            <person name="Lee Y."/>
            <person name="Choi E.D."/>
            <person name="Segonzac C."/>
            <person name="Sohn K.H."/>
        </authorList>
    </citation>
    <scope>NUCLEOTIDE SEQUENCE [LARGE SCALE GENOMIC DNA]</scope>
    <source>
        <strain evidence="5 6">PRI2</strain>
    </source>
</reference>
<accession>A0A4Z1PBN6</accession>